<protein>
    <submittedName>
        <fullName evidence="3">Glycosyltransferase</fullName>
    </submittedName>
</protein>
<dbReference type="CDD" id="cd03784">
    <property type="entry name" value="GT1_Gtf-like"/>
    <property type="match status" value="1"/>
</dbReference>
<dbReference type="InterPro" id="IPR050426">
    <property type="entry name" value="Glycosyltransferase_28"/>
</dbReference>
<sequence>MTAVRRDIVIFAAGSRGDVQPCVALGRGLAERGHGVRLIVAAGHEPLAAGLDTSVLSVDPARLMETEEVRDWLRGGRNPVRFVTGFRRVIRPMAEMLLDEILSGCKDADLLIFPTLGFVGHHLAEYLGIDEALIHFQPSQPTNAFPHPLVSRAGGANRLSYHLVEQLAWQLSRPILNTWRRDTLALPKLPLGGPIRTVRDVPVLACFSEAVVPRPPDWPPHVRVTGYWFLDEPSWTPDPRLENFLAAGPPPVYVGFGSMTPPDSEALFTTVRGALRAAGVRGILALGEDGPADDDVLTVGDVPHSWLLPRVRAAVHHGGAGTTAAALRAGIPAVICPFFGDQAFWGGRLAALGAGPAPLPIKRLARETLAARIAAATGDEAMRRRAAELGRRIAAEDGVGRACAALEDAYGVEETPRAGSGPGRPRTME</sequence>
<comment type="caution">
    <text evidence="3">The sequence shown here is derived from an EMBL/GenBank/DDBJ whole genome shotgun (WGS) entry which is preliminary data.</text>
</comment>
<dbReference type="PANTHER" id="PTHR48050">
    <property type="entry name" value="STEROL 3-BETA-GLUCOSYLTRANSFERASE"/>
    <property type="match status" value="1"/>
</dbReference>
<organism evidence="3 4">
    <name type="scientific">Actinoallomurus liliacearum</name>
    <dbReference type="NCBI Taxonomy" id="1080073"/>
    <lineage>
        <taxon>Bacteria</taxon>
        <taxon>Bacillati</taxon>
        <taxon>Actinomycetota</taxon>
        <taxon>Actinomycetes</taxon>
        <taxon>Streptosporangiales</taxon>
        <taxon>Thermomonosporaceae</taxon>
        <taxon>Actinoallomurus</taxon>
    </lineage>
</organism>
<feature type="domain" description="Glycosyltransferase family 28 N-terminal" evidence="1">
    <location>
        <begin position="8"/>
        <end position="46"/>
    </location>
</feature>
<dbReference type="InterPro" id="IPR004276">
    <property type="entry name" value="GlycoTrans_28_N"/>
</dbReference>
<evidence type="ECO:0000313" key="4">
    <source>
        <dbReference type="Proteomes" id="UP001500212"/>
    </source>
</evidence>
<dbReference type="Proteomes" id="UP001500212">
    <property type="component" value="Unassembled WGS sequence"/>
</dbReference>
<evidence type="ECO:0000259" key="2">
    <source>
        <dbReference type="Pfam" id="PF06722"/>
    </source>
</evidence>
<proteinExistence type="predicted"/>
<dbReference type="Pfam" id="PF06722">
    <property type="entry name" value="EryCIII-like_C"/>
    <property type="match status" value="1"/>
</dbReference>
<evidence type="ECO:0000313" key="3">
    <source>
        <dbReference type="EMBL" id="GAA4617543.1"/>
    </source>
</evidence>
<gene>
    <name evidence="3" type="ORF">GCM10023195_78370</name>
</gene>
<dbReference type="SUPFAM" id="SSF53756">
    <property type="entry name" value="UDP-Glycosyltransferase/glycogen phosphorylase"/>
    <property type="match status" value="1"/>
</dbReference>
<evidence type="ECO:0000259" key="1">
    <source>
        <dbReference type="Pfam" id="PF03033"/>
    </source>
</evidence>
<name>A0ABP8TXE2_9ACTN</name>
<dbReference type="InterPro" id="IPR010610">
    <property type="entry name" value="EryCIII-like_C"/>
</dbReference>
<dbReference type="InterPro" id="IPR002213">
    <property type="entry name" value="UDP_glucos_trans"/>
</dbReference>
<feature type="domain" description="Erythromycin biosynthesis protein CIII-like C-terminal" evidence="2">
    <location>
        <begin position="294"/>
        <end position="396"/>
    </location>
</feature>
<dbReference type="Pfam" id="PF03033">
    <property type="entry name" value="Glyco_transf_28"/>
    <property type="match status" value="1"/>
</dbReference>
<dbReference type="Gene3D" id="3.40.50.2000">
    <property type="entry name" value="Glycogen Phosphorylase B"/>
    <property type="match status" value="2"/>
</dbReference>
<dbReference type="EMBL" id="BAABHJ010000040">
    <property type="protein sequence ID" value="GAA4617543.1"/>
    <property type="molecule type" value="Genomic_DNA"/>
</dbReference>
<keyword evidence="4" id="KW-1185">Reference proteome</keyword>
<reference evidence="4" key="1">
    <citation type="journal article" date="2019" name="Int. J. Syst. Evol. Microbiol.">
        <title>The Global Catalogue of Microorganisms (GCM) 10K type strain sequencing project: providing services to taxonomists for standard genome sequencing and annotation.</title>
        <authorList>
            <consortium name="The Broad Institute Genomics Platform"/>
            <consortium name="The Broad Institute Genome Sequencing Center for Infectious Disease"/>
            <person name="Wu L."/>
            <person name="Ma J."/>
        </authorList>
    </citation>
    <scope>NUCLEOTIDE SEQUENCE [LARGE SCALE GENOMIC DNA]</scope>
    <source>
        <strain evidence="4">JCM 17938</strain>
    </source>
</reference>
<dbReference type="PANTHER" id="PTHR48050:SF13">
    <property type="entry name" value="STEROL 3-BETA-GLUCOSYLTRANSFERASE UGT80A2"/>
    <property type="match status" value="1"/>
</dbReference>
<accession>A0ABP8TXE2</accession>